<feature type="compositionally biased region" description="Basic and acidic residues" evidence="1">
    <location>
        <begin position="192"/>
        <end position="204"/>
    </location>
</feature>
<feature type="region of interest" description="Disordered" evidence="1">
    <location>
        <begin position="182"/>
        <end position="215"/>
    </location>
</feature>
<sequence length="298" mass="31356">MCTYPNTLPHPPRPCPTGRDDPAPVDEAAFTQHLTESLENLEAQCGATSPREPTSPSLPTLALLELTRTLGDLRLSEHSQVAGTPLSSADSAVAESDSNCLGLGEHENRERTDSAALDASNTKLRVLATDASSRRERAPPLQLVITDTEGTVLVKIEFGGRSFQSVVVTLESGGGLTVKVTRPGRGSTQWRAEADTRGVGDSEGRTTAGPDEAGGASCYTTGTIAPVMLPPPVPPPVAPVMLPPTNLPKMIPPPAVPTEQEGATTMAHTEPSTVHEKEDEVQEDFEDTSSPQIVRSGS</sequence>
<evidence type="ECO:0000313" key="3">
    <source>
        <dbReference type="Proteomes" id="UP000015241"/>
    </source>
</evidence>
<dbReference type="EMBL" id="KE504251">
    <property type="protein sequence ID" value="EPS93938.1"/>
    <property type="molecule type" value="Genomic_DNA"/>
</dbReference>
<evidence type="ECO:0000256" key="1">
    <source>
        <dbReference type="SAM" id="MobiDB-lite"/>
    </source>
</evidence>
<feature type="region of interest" description="Disordered" evidence="1">
    <location>
        <begin position="250"/>
        <end position="298"/>
    </location>
</feature>
<accession>S8DRW1</accession>
<reference evidence="2 3" key="1">
    <citation type="journal article" date="2012" name="Science">
        <title>The Paleozoic origin of enzymatic lignin decomposition reconstructed from 31 fungal genomes.</title>
        <authorList>
            <person name="Floudas D."/>
            <person name="Binder M."/>
            <person name="Riley R."/>
            <person name="Barry K."/>
            <person name="Blanchette R.A."/>
            <person name="Henrissat B."/>
            <person name="Martinez A.T."/>
            <person name="Otillar R."/>
            <person name="Spatafora J.W."/>
            <person name="Yadav J.S."/>
            <person name="Aerts A."/>
            <person name="Benoit I."/>
            <person name="Boyd A."/>
            <person name="Carlson A."/>
            <person name="Copeland A."/>
            <person name="Coutinho P.M."/>
            <person name="de Vries R.P."/>
            <person name="Ferreira P."/>
            <person name="Findley K."/>
            <person name="Foster B."/>
            <person name="Gaskell J."/>
            <person name="Glotzer D."/>
            <person name="Gorecki P."/>
            <person name="Heitman J."/>
            <person name="Hesse C."/>
            <person name="Hori C."/>
            <person name="Igarashi K."/>
            <person name="Jurgens J.A."/>
            <person name="Kallen N."/>
            <person name="Kersten P."/>
            <person name="Kohler A."/>
            <person name="Kuees U."/>
            <person name="Kumar T.K.A."/>
            <person name="Kuo A."/>
            <person name="LaButti K."/>
            <person name="Larrondo L.F."/>
            <person name="Lindquist E."/>
            <person name="Ling A."/>
            <person name="Lombard V."/>
            <person name="Lucas S."/>
            <person name="Lundell T."/>
            <person name="Martin R."/>
            <person name="McLaughlin D.J."/>
            <person name="Morgenstern I."/>
            <person name="Morin E."/>
            <person name="Murat C."/>
            <person name="Nagy L.G."/>
            <person name="Nolan M."/>
            <person name="Ohm R.A."/>
            <person name="Patyshakuliyeva A."/>
            <person name="Rokas A."/>
            <person name="Ruiz-Duenas F.J."/>
            <person name="Sabat G."/>
            <person name="Salamov A."/>
            <person name="Samejima M."/>
            <person name="Schmutz J."/>
            <person name="Slot J.C."/>
            <person name="St John F."/>
            <person name="Stenlid J."/>
            <person name="Sun H."/>
            <person name="Sun S."/>
            <person name="Syed K."/>
            <person name="Tsang A."/>
            <person name="Wiebenga A."/>
            <person name="Young D."/>
            <person name="Pisabarro A."/>
            <person name="Eastwood D.C."/>
            <person name="Martin F."/>
            <person name="Cullen D."/>
            <person name="Grigoriev I.V."/>
            <person name="Hibbett D.S."/>
        </authorList>
    </citation>
    <scope>NUCLEOTIDE SEQUENCE</scope>
    <source>
        <strain evidence="3">FP-58527</strain>
    </source>
</reference>
<protein>
    <submittedName>
        <fullName evidence="2">Uncharacterized protein</fullName>
    </submittedName>
</protein>
<proteinExistence type="predicted"/>
<keyword evidence="3" id="KW-1185">Reference proteome</keyword>
<dbReference type="HOGENOM" id="CLU_933946_0_0_1"/>
<dbReference type="Proteomes" id="UP000015241">
    <property type="component" value="Unassembled WGS sequence"/>
</dbReference>
<evidence type="ECO:0000313" key="2">
    <source>
        <dbReference type="EMBL" id="EPS93938.1"/>
    </source>
</evidence>
<name>S8DRW1_FOMSC</name>
<gene>
    <name evidence="2" type="ORF">FOMPIDRAFT_93892</name>
</gene>
<feature type="compositionally biased region" description="Polar residues" evidence="1">
    <location>
        <begin position="288"/>
        <end position="298"/>
    </location>
</feature>
<organism evidence="2 3">
    <name type="scientific">Fomitopsis schrenkii</name>
    <name type="common">Brown rot fungus</name>
    <dbReference type="NCBI Taxonomy" id="2126942"/>
    <lineage>
        <taxon>Eukaryota</taxon>
        <taxon>Fungi</taxon>
        <taxon>Dikarya</taxon>
        <taxon>Basidiomycota</taxon>
        <taxon>Agaricomycotina</taxon>
        <taxon>Agaricomycetes</taxon>
        <taxon>Polyporales</taxon>
        <taxon>Fomitopsis</taxon>
    </lineage>
</organism>
<dbReference type="InParanoid" id="S8DRW1"/>
<dbReference type="AlphaFoldDB" id="S8DRW1"/>
<feature type="region of interest" description="Disordered" evidence="1">
    <location>
        <begin position="1"/>
        <end position="25"/>
    </location>
</feature>
<feature type="compositionally biased region" description="Polar residues" evidence="1">
    <location>
        <begin position="261"/>
        <end position="272"/>
    </location>
</feature>